<organism evidence="2 3">
    <name type="scientific">Polyporus arcularius HHB13444</name>
    <dbReference type="NCBI Taxonomy" id="1314778"/>
    <lineage>
        <taxon>Eukaryota</taxon>
        <taxon>Fungi</taxon>
        <taxon>Dikarya</taxon>
        <taxon>Basidiomycota</taxon>
        <taxon>Agaricomycotina</taxon>
        <taxon>Agaricomycetes</taxon>
        <taxon>Polyporales</taxon>
        <taxon>Polyporaceae</taxon>
        <taxon>Polyporus</taxon>
    </lineage>
</organism>
<gene>
    <name evidence="2" type="ORF">K466DRAFT_472566</name>
</gene>
<feature type="region of interest" description="Disordered" evidence="1">
    <location>
        <begin position="38"/>
        <end position="72"/>
    </location>
</feature>
<dbReference type="EMBL" id="ML212006">
    <property type="protein sequence ID" value="TFK79532.1"/>
    <property type="molecule type" value="Genomic_DNA"/>
</dbReference>
<feature type="compositionally biased region" description="Acidic residues" evidence="1">
    <location>
        <begin position="51"/>
        <end position="72"/>
    </location>
</feature>
<dbReference type="InParanoid" id="A0A5C3NR68"/>
<protein>
    <submittedName>
        <fullName evidence="2">Uncharacterized protein</fullName>
    </submittedName>
</protein>
<proteinExistence type="predicted"/>
<evidence type="ECO:0000313" key="3">
    <source>
        <dbReference type="Proteomes" id="UP000308197"/>
    </source>
</evidence>
<sequence length="141" mass="15792">MMREIKRLLPGLDSPKGRVRCFGHVLNLVVKAIMSQFTQRRRQPKDKDVEALGDPEDVDEDDLDEADEADTSCEAADEQIIENMDKDHPDLVISADDVKMGRVAVEKIVKLSQKVFHSPTIRAELARLAGEADLNAEVLVR</sequence>
<evidence type="ECO:0000256" key="1">
    <source>
        <dbReference type="SAM" id="MobiDB-lite"/>
    </source>
</evidence>
<accession>A0A5C3NR68</accession>
<reference evidence="2 3" key="1">
    <citation type="journal article" date="2019" name="Nat. Ecol. Evol.">
        <title>Megaphylogeny resolves global patterns of mushroom evolution.</title>
        <authorList>
            <person name="Varga T."/>
            <person name="Krizsan K."/>
            <person name="Foldi C."/>
            <person name="Dima B."/>
            <person name="Sanchez-Garcia M."/>
            <person name="Sanchez-Ramirez S."/>
            <person name="Szollosi G.J."/>
            <person name="Szarkandi J.G."/>
            <person name="Papp V."/>
            <person name="Albert L."/>
            <person name="Andreopoulos W."/>
            <person name="Angelini C."/>
            <person name="Antonin V."/>
            <person name="Barry K.W."/>
            <person name="Bougher N.L."/>
            <person name="Buchanan P."/>
            <person name="Buyck B."/>
            <person name="Bense V."/>
            <person name="Catcheside P."/>
            <person name="Chovatia M."/>
            <person name="Cooper J."/>
            <person name="Damon W."/>
            <person name="Desjardin D."/>
            <person name="Finy P."/>
            <person name="Geml J."/>
            <person name="Haridas S."/>
            <person name="Hughes K."/>
            <person name="Justo A."/>
            <person name="Karasinski D."/>
            <person name="Kautmanova I."/>
            <person name="Kiss B."/>
            <person name="Kocsube S."/>
            <person name="Kotiranta H."/>
            <person name="LaButti K.M."/>
            <person name="Lechner B.E."/>
            <person name="Liimatainen K."/>
            <person name="Lipzen A."/>
            <person name="Lukacs Z."/>
            <person name="Mihaltcheva S."/>
            <person name="Morgado L.N."/>
            <person name="Niskanen T."/>
            <person name="Noordeloos M.E."/>
            <person name="Ohm R.A."/>
            <person name="Ortiz-Santana B."/>
            <person name="Ovrebo C."/>
            <person name="Racz N."/>
            <person name="Riley R."/>
            <person name="Savchenko A."/>
            <person name="Shiryaev A."/>
            <person name="Soop K."/>
            <person name="Spirin V."/>
            <person name="Szebenyi C."/>
            <person name="Tomsovsky M."/>
            <person name="Tulloss R.E."/>
            <person name="Uehling J."/>
            <person name="Grigoriev I.V."/>
            <person name="Vagvolgyi C."/>
            <person name="Papp T."/>
            <person name="Martin F.M."/>
            <person name="Miettinen O."/>
            <person name="Hibbett D.S."/>
            <person name="Nagy L.G."/>
        </authorList>
    </citation>
    <scope>NUCLEOTIDE SEQUENCE [LARGE SCALE GENOMIC DNA]</scope>
    <source>
        <strain evidence="2 3">HHB13444</strain>
    </source>
</reference>
<keyword evidence="3" id="KW-1185">Reference proteome</keyword>
<evidence type="ECO:0000313" key="2">
    <source>
        <dbReference type="EMBL" id="TFK79532.1"/>
    </source>
</evidence>
<dbReference type="AlphaFoldDB" id="A0A5C3NR68"/>
<name>A0A5C3NR68_9APHY</name>
<dbReference type="Proteomes" id="UP000308197">
    <property type="component" value="Unassembled WGS sequence"/>
</dbReference>
<feature type="non-terminal residue" evidence="2">
    <location>
        <position position="141"/>
    </location>
</feature>